<dbReference type="EMBL" id="PQXO01000654">
    <property type="protein sequence ID" value="TGO83387.1"/>
    <property type="molecule type" value="Genomic_DNA"/>
</dbReference>
<keyword evidence="2" id="KW-1185">Reference proteome</keyword>
<dbReference type="AlphaFoldDB" id="A0A4Z1KBC6"/>
<reference evidence="1 2" key="1">
    <citation type="submission" date="2017-12" db="EMBL/GenBank/DDBJ databases">
        <title>Comparative genomics of Botrytis spp.</title>
        <authorList>
            <person name="Valero-Jimenez C.A."/>
            <person name="Tapia P."/>
            <person name="Veloso J."/>
            <person name="Silva-Moreno E."/>
            <person name="Staats M."/>
            <person name="Valdes J.H."/>
            <person name="Van Kan J.A.L."/>
        </authorList>
    </citation>
    <scope>NUCLEOTIDE SEQUENCE [LARGE SCALE GENOMIC DNA]</scope>
    <source>
        <strain evidence="1 2">MUCL3349</strain>
    </source>
</reference>
<protein>
    <submittedName>
        <fullName evidence="1">Uncharacterized protein</fullName>
    </submittedName>
</protein>
<evidence type="ECO:0000313" key="2">
    <source>
        <dbReference type="Proteomes" id="UP000297280"/>
    </source>
</evidence>
<gene>
    <name evidence="1" type="ORF">BPOR_0655g00020</name>
</gene>
<organism evidence="1 2">
    <name type="scientific">Botrytis porri</name>
    <dbReference type="NCBI Taxonomy" id="87229"/>
    <lineage>
        <taxon>Eukaryota</taxon>
        <taxon>Fungi</taxon>
        <taxon>Dikarya</taxon>
        <taxon>Ascomycota</taxon>
        <taxon>Pezizomycotina</taxon>
        <taxon>Leotiomycetes</taxon>
        <taxon>Helotiales</taxon>
        <taxon>Sclerotiniaceae</taxon>
        <taxon>Botrytis</taxon>
    </lineage>
</organism>
<accession>A0A4Z1KBC6</accession>
<dbReference type="Proteomes" id="UP000297280">
    <property type="component" value="Unassembled WGS sequence"/>
</dbReference>
<proteinExistence type="predicted"/>
<evidence type="ECO:0000313" key="1">
    <source>
        <dbReference type="EMBL" id="TGO83387.1"/>
    </source>
</evidence>
<comment type="caution">
    <text evidence="1">The sequence shown here is derived from an EMBL/GenBank/DDBJ whole genome shotgun (WGS) entry which is preliminary data.</text>
</comment>
<dbReference type="STRING" id="87229.A0A4Z1KBC6"/>
<name>A0A4Z1KBC6_9HELO</name>
<sequence>MLLDIVCERVKQQNESLHPMEFLDGMYEVAAHLDPIYPLTMGGKFQPSREVVWRTILADTYQNEQPAQQQCEELIAHYQEWVRNGVRNGSQAKNSMQRLSITEKLPSNMAKRIFRVLRKRQKLQMMLAFYFELVKAISALEHNLYVRSTKFGF</sequence>